<evidence type="ECO:0000256" key="2">
    <source>
        <dbReference type="ARBA" id="ARBA00022737"/>
    </source>
</evidence>
<evidence type="ECO:0000256" key="5">
    <source>
        <dbReference type="SAM" id="Phobius"/>
    </source>
</evidence>
<keyword evidence="5" id="KW-0812">Transmembrane</keyword>
<proteinExistence type="predicted"/>
<protein>
    <recommendedName>
        <fullName evidence="6">Nematode cuticle collagen N-terminal domain-containing protein</fullName>
    </recommendedName>
</protein>
<evidence type="ECO:0000313" key="7">
    <source>
        <dbReference type="EMBL" id="CAJ0582564.1"/>
    </source>
</evidence>
<dbReference type="AlphaFoldDB" id="A0AA36DA54"/>
<dbReference type="SMART" id="SM01088">
    <property type="entry name" value="Col_cuticle_N"/>
    <property type="match status" value="1"/>
</dbReference>
<reference evidence="7" key="1">
    <citation type="submission" date="2023-06" db="EMBL/GenBank/DDBJ databases">
        <authorList>
            <person name="Delattre M."/>
        </authorList>
    </citation>
    <scope>NUCLEOTIDE SEQUENCE</scope>
    <source>
        <strain evidence="7">AF72</strain>
    </source>
</reference>
<gene>
    <name evidence="7" type="ORF">MSPICULIGERA_LOCUS20694</name>
</gene>
<feature type="transmembrane region" description="Helical" evidence="5">
    <location>
        <begin position="6"/>
        <end position="29"/>
    </location>
</feature>
<evidence type="ECO:0000256" key="4">
    <source>
        <dbReference type="SAM" id="MobiDB-lite"/>
    </source>
</evidence>
<evidence type="ECO:0000259" key="6">
    <source>
        <dbReference type="SMART" id="SM01088"/>
    </source>
</evidence>
<comment type="caution">
    <text evidence="7">The sequence shown here is derived from an EMBL/GenBank/DDBJ whole genome shotgun (WGS) entry which is preliminary data.</text>
</comment>
<dbReference type="Pfam" id="PF01484">
    <property type="entry name" value="Col_cuticle_N"/>
    <property type="match status" value="1"/>
</dbReference>
<keyword evidence="2" id="KW-0677">Repeat</keyword>
<dbReference type="GO" id="GO:0042302">
    <property type="term" value="F:structural constituent of cuticle"/>
    <property type="evidence" value="ECO:0007669"/>
    <property type="project" value="InterPro"/>
</dbReference>
<feature type="compositionally biased region" description="Low complexity" evidence="4">
    <location>
        <begin position="78"/>
        <end position="93"/>
    </location>
</feature>
<evidence type="ECO:0000256" key="1">
    <source>
        <dbReference type="ARBA" id="ARBA00011518"/>
    </source>
</evidence>
<feature type="non-terminal residue" evidence="7">
    <location>
        <position position="284"/>
    </location>
</feature>
<sequence length="284" mass="31263">MNAKALTWAACLASTGVLLTCLAFAGFLYRDLSNFREEAVRDLAEFKVYSDEAWSGMHRGPSEAEGHTKKHGFVEVRTASAASSPATAPAARPDPLVKPDTPVRMAILDSPEMTVMPLDLELGMNPLVAAKLAPLAHPDRQDPMDHQDLLDPMEMMDNLEDKAMEALDPAHLAHLEMPANLDSLDNPDSLVDPVNPARNTSANLANLEVVARLDLLVSPDLPETPLSLAHQDLPARKDRPNILQLYILFIVTLLFVKDTFPIPEYYEPRPYPIDDDVDEEAIPS</sequence>
<evidence type="ECO:0000256" key="3">
    <source>
        <dbReference type="ARBA" id="ARBA00023157"/>
    </source>
</evidence>
<keyword evidence="8" id="KW-1185">Reference proteome</keyword>
<keyword evidence="5" id="KW-0472">Membrane</keyword>
<feature type="domain" description="Nematode cuticle collagen N-terminal" evidence="6">
    <location>
        <begin position="5"/>
        <end position="57"/>
    </location>
</feature>
<dbReference type="EMBL" id="CATQJA010002664">
    <property type="protein sequence ID" value="CAJ0582564.1"/>
    <property type="molecule type" value="Genomic_DNA"/>
</dbReference>
<feature type="region of interest" description="Disordered" evidence="4">
    <location>
        <begin position="78"/>
        <end position="97"/>
    </location>
</feature>
<dbReference type="Proteomes" id="UP001177023">
    <property type="component" value="Unassembled WGS sequence"/>
</dbReference>
<name>A0AA36DA54_9BILA</name>
<evidence type="ECO:0000313" key="8">
    <source>
        <dbReference type="Proteomes" id="UP001177023"/>
    </source>
</evidence>
<keyword evidence="5" id="KW-1133">Transmembrane helix</keyword>
<comment type="subunit">
    <text evidence="1">Collagen polypeptide chains are complexed within the cuticle by disulfide bonds and other types of covalent cross-links.</text>
</comment>
<accession>A0AA36DA54</accession>
<organism evidence="7 8">
    <name type="scientific">Mesorhabditis spiculigera</name>
    <dbReference type="NCBI Taxonomy" id="96644"/>
    <lineage>
        <taxon>Eukaryota</taxon>
        <taxon>Metazoa</taxon>
        <taxon>Ecdysozoa</taxon>
        <taxon>Nematoda</taxon>
        <taxon>Chromadorea</taxon>
        <taxon>Rhabditida</taxon>
        <taxon>Rhabditina</taxon>
        <taxon>Rhabditomorpha</taxon>
        <taxon>Rhabditoidea</taxon>
        <taxon>Rhabditidae</taxon>
        <taxon>Mesorhabditinae</taxon>
        <taxon>Mesorhabditis</taxon>
    </lineage>
</organism>
<keyword evidence="3" id="KW-1015">Disulfide bond</keyword>
<dbReference type="InterPro" id="IPR002486">
    <property type="entry name" value="Col_cuticle_N"/>
</dbReference>